<keyword evidence="2" id="KW-1185">Reference proteome</keyword>
<dbReference type="InterPro" id="IPR032710">
    <property type="entry name" value="NTF2-like_dom_sf"/>
</dbReference>
<evidence type="ECO:0000313" key="1">
    <source>
        <dbReference type="EMBL" id="GMA42002.1"/>
    </source>
</evidence>
<dbReference type="PANTHER" id="PTHR38436:SF1">
    <property type="entry name" value="ESTER CYCLASE"/>
    <property type="match status" value="1"/>
</dbReference>
<comment type="caution">
    <text evidence="1">The sequence shown here is derived from an EMBL/GenBank/DDBJ whole genome shotgun (WGS) entry which is preliminary data.</text>
</comment>
<organism evidence="1 2">
    <name type="scientific">Mobilicoccus caccae</name>
    <dbReference type="NCBI Taxonomy" id="1859295"/>
    <lineage>
        <taxon>Bacteria</taxon>
        <taxon>Bacillati</taxon>
        <taxon>Actinomycetota</taxon>
        <taxon>Actinomycetes</taxon>
        <taxon>Micrococcales</taxon>
        <taxon>Dermatophilaceae</taxon>
        <taxon>Mobilicoccus</taxon>
    </lineage>
</organism>
<dbReference type="Proteomes" id="UP001157126">
    <property type="component" value="Unassembled WGS sequence"/>
</dbReference>
<dbReference type="Gene3D" id="3.10.450.50">
    <property type="match status" value="1"/>
</dbReference>
<sequence length="179" mass="19649">MSTLTPTNTDILRQAFDALRTRDLDGCLALMTEDFIINIAGMPHQRRGAKAWKENVAVILTAFPDLDFRIEDVIAQGDRVAVRMTFTGTHTGEFMGASPTGRQIEYDSYEIYRFENGRIAEEWINSDILSLLQQVGALSGTRLAAMYLAGHRTKLALALGVLLGALVRHGLGQTPVPSA</sequence>
<dbReference type="PANTHER" id="PTHR38436">
    <property type="entry name" value="POLYKETIDE CYCLASE SNOAL-LIKE DOMAIN"/>
    <property type="match status" value="1"/>
</dbReference>
<dbReference type="EMBL" id="BSUO01000001">
    <property type="protein sequence ID" value="GMA42002.1"/>
    <property type="molecule type" value="Genomic_DNA"/>
</dbReference>
<evidence type="ECO:0008006" key="3">
    <source>
        <dbReference type="Google" id="ProtNLM"/>
    </source>
</evidence>
<proteinExistence type="predicted"/>
<dbReference type="Pfam" id="PF07366">
    <property type="entry name" value="SnoaL"/>
    <property type="match status" value="1"/>
</dbReference>
<dbReference type="RefSeq" id="WP_284305477.1">
    <property type="nucleotide sequence ID" value="NZ_BSUO01000001.1"/>
</dbReference>
<evidence type="ECO:0000313" key="2">
    <source>
        <dbReference type="Proteomes" id="UP001157126"/>
    </source>
</evidence>
<accession>A0ABQ6IXW8</accession>
<dbReference type="InterPro" id="IPR009959">
    <property type="entry name" value="Cyclase_SnoaL-like"/>
</dbReference>
<reference evidence="2" key="1">
    <citation type="journal article" date="2019" name="Int. J. Syst. Evol. Microbiol.">
        <title>The Global Catalogue of Microorganisms (GCM) 10K type strain sequencing project: providing services to taxonomists for standard genome sequencing and annotation.</title>
        <authorList>
            <consortium name="The Broad Institute Genomics Platform"/>
            <consortium name="The Broad Institute Genome Sequencing Center for Infectious Disease"/>
            <person name="Wu L."/>
            <person name="Ma J."/>
        </authorList>
    </citation>
    <scope>NUCLEOTIDE SEQUENCE [LARGE SCALE GENOMIC DNA]</scope>
    <source>
        <strain evidence="2">NBRC 113072</strain>
    </source>
</reference>
<dbReference type="SUPFAM" id="SSF54427">
    <property type="entry name" value="NTF2-like"/>
    <property type="match status" value="1"/>
</dbReference>
<protein>
    <recommendedName>
        <fullName evidence="3">Ester cyclase</fullName>
    </recommendedName>
</protein>
<name>A0ABQ6IXW8_9MICO</name>
<gene>
    <name evidence="1" type="ORF">GCM10025883_40470</name>
</gene>